<feature type="compositionally biased region" description="Basic residues" evidence="1">
    <location>
        <begin position="1"/>
        <end position="13"/>
    </location>
</feature>
<dbReference type="Proteomes" id="UP001054945">
    <property type="component" value="Unassembled WGS sequence"/>
</dbReference>
<comment type="caution">
    <text evidence="2">The sequence shown here is derived from an EMBL/GenBank/DDBJ whole genome shotgun (WGS) entry which is preliminary data.</text>
</comment>
<keyword evidence="3" id="KW-1185">Reference proteome</keyword>
<sequence>MKKGKIKNKKFCKGRSEKQSWRNIRKKKRKKERKSKKILRRERFGLETLPVQDLTNWLESIALACYNGLCNPSTPLPVICPMAFSSPVTPSEGPGDRNRHFGRTSTAKVHGRLEITCGLRLF</sequence>
<reference evidence="2 3" key="1">
    <citation type="submission" date="2021-06" db="EMBL/GenBank/DDBJ databases">
        <title>Caerostris extrusa draft genome.</title>
        <authorList>
            <person name="Kono N."/>
            <person name="Arakawa K."/>
        </authorList>
    </citation>
    <scope>NUCLEOTIDE SEQUENCE [LARGE SCALE GENOMIC DNA]</scope>
</reference>
<feature type="compositionally biased region" description="Basic residues" evidence="1">
    <location>
        <begin position="23"/>
        <end position="36"/>
    </location>
</feature>
<organism evidence="2 3">
    <name type="scientific">Caerostris extrusa</name>
    <name type="common">Bark spider</name>
    <name type="synonym">Caerostris bankana</name>
    <dbReference type="NCBI Taxonomy" id="172846"/>
    <lineage>
        <taxon>Eukaryota</taxon>
        <taxon>Metazoa</taxon>
        <taxon>Ecdysozoa</taxon>
        <taxon>Arthropoda</taxon>
        <taxon>Chelicerata</taxon>
        <taxon>Arachnida</taxon>
        <taxon>Araneae</taxon>
        <taxon>Araneomorphae</taxon>
        <taxon>Entelegynae</taxon>
        <taxon>Araneoidea</taxon>
        <taxon>Araneidae</taxon>
        <taxon>Caerostris</taxon>
    </lineage>
</organism>
<dbReference type="EMBL" id="BPLR01005390">
    <property type="protein sequence ID" value="GIY01937.1"/>
    <property type="molecule type" value="Genomic_DNA"/>
</dbReference>
<dbReference type="AlphaFoldDB" id="A0AAV4Q179"/>
<proteinExistence type="predicted"/>
<feature type="region of interest" description="Disordered" evidence="1">
    <location>
        <begin position="1"/>
        <end position="36"/>
    </location>
</feature>
<gene>
    <name evidence="2" type="ORF">CEXT_56891</name>
</gene>
<evidence type="ECO:0000313" key="3">
    <source>
        <dbReference type="Proteomes" id="UP001054945"/>
    </source>
</evidence>
<evidence type="ECO:0000313" key="2">
    <source>
        <dbReference type="EMBL" id="GIY01937.1"/>
    </source>
</evidence>
<evidence type="ECO:0000256" key="1">
    <source>
        <dbReference type="SAM" id="MobiDB-lite"/>
    </source>
</evidence>
<name>A0AAV4Q179_CAEEX</name>
<protein>
    <submittedName>
        <fullName evidence="2">Uncharacterized protein</fullName>
    </submittedName>
</protein>
<accession>A0AAV4Q179</accession>